<comment type="caution">
    <text evidence="2">The sequence shown here is derived from an EMBL/GenBank/DDBJ whole genome shotgun (WGS) entry which is preliminary data.</text>
</comment>
<evidence type="ECO:0000256" key="1">
    <source>
        <dbReference type="SAM" id="MobiDB-lite"/>
    </source>
</evidence>
<accession>A0A4Z2EC94</accession>
<gene>
    <name evidence="2" type="ORF">EYF80_063673</name>
</gene>
<name>A0A4Z2EC94_9TELE</name>
<sequence length="111" mass="11766">MMICSLDNGGVCCGVESGDVGVSCSALPAWERATLLAVERNEPRATSEPREDQRTEAVTTDGEHSARLASASDTSLTAGSGQETELPRAWEPRPPGRGHDDHTQLMQSKGS</sequence>
<feature type="region of interest" description="Disordered" evidence="1">
    <location>
        <begin position="39"/>
        <end position="111"/>
    </location>
</feature>
<evidence type="ECO:0000313" key="2">
    <source>
        <dbReference type="EMBL" id="TNN26190.1"/>
    </source>
</evidence>
<reference evidence="2 3" key="1">
    <citation type="submission" date="2019-03" db="EMBL/GenBank/DDBJ databases">
        <title>First draft genome of Liparis tanakae, snailfish: a comprehensive survey of snailfish specific genes.</title>
        <authorList>
            <person name="Kim W."/>
            <person name="Song I."/>
            <person name="Jeong J.-H."/>
            <person name="Kim D."/>
            <person name="Kim S."/>
            <person name="Ryu S."/>
            <person name="Song J.Y."/>
            <person name="Lee S.K."/>
        </authorList>
    </citation>
    <scope>NUCLEOTIDE SEQUENCE [LARGE SCALE GENOMIC DNA]</scope>
    <source>
        <tissue evidence="2">Muscle</tissue>
    </source>
</reference>
<protein>
    <submittedName>
        <fullName evidence="2">Uncharacterized protein</fullName>
    </submittedName>
</protein>
<dbReference type="Proteomes" id="UP000314294">
    <property type="component" value="Unassembled WGS sequence"/>
</dbReference>
<feature type="compositionally biased region" description="Polar residues" evidence="1">
    <location>
        <begin position="71"/>
        <end position="83"/>
    </location>
</feature>
<dbReference type="AlphaFoldDB" id="A0A4Z2EC94"/>
<organism evidence="2 3">
    <name type="scientific">Liparis tanakae</name>
    <name type="common">Tanaka's snailfish</name>
    <dbReference type="NCBI Taxonomy" id="230148"/>
    <lineage>
        <taxon>Eukaryota</taxon>
        <taxon>Metazoa</taxon>
        <taxon>Chordata</taxon>
        <taxon>Craniata</taxon>
        <taxon>Vertebrata</taxon>
        <taxon>Euteleostomi</taxon>
        <taxon>Actinopterygii</taxon>
        <taxon>Neopterygii</taxon>
        <taxon>Teleostei</taxon>
        <taxon>Neoteleostei</taxon>
        <taxon>Acanthomorphata</taxon>
        <taxon>Eupercaria</taxon>
        <taxon>Perciformes</taxon>
        <taxon>Cottioidei</taxon>
        <taxon>Cottales</taxon>
        <taxon>Liparidae</taxon>
        <taxon>Liparis</taxon>
    </lineage>
</organism>
<dbReference type="EMBL" id="SRLO01010784">
    <property type="protein sequence ID" value="TNN26190.1"/>
    <property type="molecule type" value="Genomic_DNA"/>
</dbReference>
<keyword evidence="3" id="KW-1185">Reference proteome</keyword>
<evidence type="ECO:0000313" key="3">
    <source>
        <dbReference type="Proteomes" id="UP000314294"/>
    </source>
</evidence>
<proteinExistence type="predicted"/>
<feature type="compositionally biased region" description="Basic and acidic residues" evidence="1">
    <location>
        <begin position="39"/>
        <end position="66"/>
    </location>
</feature>